<keyword evidence="2" id="KW-1015">Disulfide bond</keyword>
<dbReference type="InterPro" id="IPR029034">
    <property type="entry name" value="Cystine-knot_cytokine"/>
</dbReference>
<dbReference type="GO" id="GO:0021556">
    <property type="term" value="P:central nervous system formation"/>
    <property type="evidence" value="ECO:0007669"/>
    <property type="project" value="TreeGrafter"/>
</dbReference>
<dbReference type="GO" id="GO:0005615">
    <property type="term" value="C:extracellular space"/>
    <property type="evidence" value="ECO:0007669"/>
    <property type="project" value="UniProtKB-ARBA"/>
</dbReference>
<feature type="chain" id="PRO_5042988547" description="Spaetzle domain-containing protein" evidence="4">
    <location>
        <begin position="23"/>
        <end position="238"/>
    </location>
</feature>
<reference evidence="7" key="1">
    <citation type="submission" date="2023-01" db="EMBL/GenBank/DDBJ databases">
        <title>Key to firefly adult light organ development and bioluminescence: homeobox transcription factors regulate luciferase expression and transportation to peroxisome.</title>
        <authorList>
            <person name="Fu X."/>
        </authorList>
    </citation>
    <scope>NUCLEOTIDE SEQUENCE [LARGE SCALE GENOMIC DNA]</scope>
</reference>
<protein>
    <recommendedName>
        <fullName evidence="5">Spaetzle domain-containing protein</fullName>
    </recommendedName>
</protein>
<dbReference type="PANTHER" id="PTHR23199:SF12">
    <property type="entry name" value="NEUROTROPHIN 1-RELATED"/>
    <property type="match status" value="1"/>
</dbReference>
<dbReference type="GO" id="GO:0005121">
    <property type="term" value="F:Toll binding"/>
    <property type="evidence" value="ECO:0007669"/>
    <property type="project" value="TreeGrafter"/>
</dbReference>
<dbReference type="EMBL" id="JARPUR010000002">
    <property type="protein sequence ID" value="KAK4880928.1"/>
    <property type="molecule type" value="Genomic_DNA"/>
</dbReference>
<evidence type="ECO:0000256" key="2">
    <source>
        <dbReference type="ARBA" id="ARBA00023157"/>
    </source>
</evidence>
<proteinExistence type="predicted"/>
<sequence length="238" mass="27662">MWLFEILLIMIFCGYYWKPAELAFTDASIKRNNSGGHQLIDAVFNNKEFNARNGTKVRFASAGFKSPPFSTKVIFPDTQSQRRSFVAPTCSHPYFCEDVSSYPYEHVRSILNEHKELDIFFNVDEEPIENRIFSREDNFLCPSIQRMIFPQLLLNKDNQWKYVVNQGSEYRQGIRIETCLQDNQKCSLVEVPLLYTTICKQKFTYRKMLSLTGEGEPEGDIFVLPTACCCSYTKNVNF</sequence>
<dbReference type="GO" id="GO:0008083">
    <property type="term" value="F:growth factor activity"/>
    <property type="evidence" value="ECO:0007669"/>
    <property type="project" value="TreeGrafter"/>
</dbReference>
<evidence type="ECO:0000259" key="5">
    <source>
        <dbReference type="Pfam" id="PF16077"/>
    </source>
</evidence>
<feature type="domain" description="Spaetzle" evidence="5">
    <location>
        <begin position="139"/>
        <end position="231"/>
    </location>
</feature>
<dbReference type="GO" id="GO:0045087">
    <property type="term" value="P:innate immune response"/>
    <property type="evidence" value="ECO:0007669"/>
    <property type="project" value="TreeGrafter"/>
</dbReference>
<evidence type="ECO:0000256" key="1">
    <source>
        <dbReference type="ARBA" id="ARBA00022729"/>
    </source>
</evidence>
<keyword evidence="1 4" id="KW-0732">Signal</keyword>
<evidence type="ECO:0000313" key="6">
    <source>
        <dbReference type="EMBL" id="KAK4880928.1"/>
    </source>
</evidence>
<accession>A0AAN7PBE8</accession>
<feature type="signal peptide" evidence="4">
    <location>
        <begin position="1"/>
        <end position="22"/>
    </location>
</feature>
<dbReference type="PANTHER" id="PTHR23199">
    <property type="entry name" value="NEUROTROPHIN 1-RELATED"/>
    <property type="match status" value="1"/>
</dbReference>
<evidence type="ECO:0000313" key="7">
    <source>
        <dbReference type="Proteomes" id="UP001353858"/>
    </source>
</evidence>
<dbReference type="Gene3D" id="2.10.90.10">
    <property type="entry name" value="Cystine-knot cytokines"/>
    <property type="match status" value="1"/>
</dbReference>
<dbReference type="SUPFAM" id="SSF57501">
    <property type="entry name" value="Cystine-knot cytokines"/>
    <property type="match status" value="1"/>
</dbReference>
<dbReference type="InterPro" id="IPR032104">
    <property type="entry name" value="Spaetzle"/>
</dbReference>
<comment type="caution">
    <text evidence="6">The sequence shown here is derived from an EMBL/GenBank/DDBJ whole genome shotgun (WGS) entry which is preliminary data.</text>
</comment>
<keyword evidence="3" id="KW-0325">Glycoprotein</keyword>
<organism evidence="6 7">
    <name type="scientific">Aquatica leii</name>
    <dbReference type="NCBI Taxonomy" id="1421715"/>
    <lineage>
        <taxon>Eukaryota</taxon>
        <taxon>Metazoa</taxon>
        <taxon>Ecdysozoa</taxon>
        <taxon>Arthropoda</taxon>
        <taxon>Hexapoda</taxon>
        <taxon>Insecta</taxon>
        <taxon>Pterygota</taxon>
        <taxon>Neoptera</taxon>
        <taxon>Endopterygota</taxon>
        <taxon>Coleoptera</taxon>
        <taxon>Polyphaga</taxon>
        <taxon>Elateriformia</taxon>
        <taxon>Elateroidea</taxon>
        <taxon>Lampyridae</taxon>
        <taxon>Luciolinae</taxon>
        <taxon>Aquatica</taxon>
    </lineage>
</organism>
<evidence type="ECO:0000256" key="4">
    <source>
        <dbReference type="SAM" id="SignalP"/>
    </source>
</evidence>
<dbReference type="Proteomes" id="UP001353858">
    <property type="component" value="Unassembled WGS sequence"/>
</dbReference>
<dbReference type="AlphaFoldDB" id="A0AAN7PBE8"/>
<dbReference type="InterPro" id="IPR052444">
    <property type="entry name" value="Spz/Toll_ligand-like"/>
</dbReference>
<dbReference type="Pfam" id="PF16077">
    <property type="entry name" value="Spaetzle"/>
    <property type="match status" value="1"/>
</dbReference>
<keyword evidence="7" id="KW-1185">Reference proteome</keyword>
<gene>
    <name evidence="6" type="ORF">RN001_004247</name>
</gene>
<evidence type="ECO:0000256" key="3">
    <source>
        <dbReference type="ARBA" id="ARBA00023180"/>
    </source>
</evidence>
<name>A0AAN7PBE8_9COLE</name>